<evidence type="ECO:0000313" key="1">
    <source>
        <dbReference type="EMBL" id="KAG5595520.1"/>
    </source>
</evidence>
<protein>
    <submittedName>
        <fullName evidence="1">Uncharacterized protein</fullName>
    </submittedName>
</protein>
<accession>A0A9J5Y7G8</accession>
<dbReference type="AlphaFoldDB" id="A0A9J5Y7G8"/>
<comment type="caution">
    <text evidence="1">The sequence shown here is derived from an EMBL/GenBank/DDBJ whole genome shotgun (WGS) entry which is preliminary data.</text>
</comment>
<proteinExistence type="predicted"/>
<keyword evidence="2" id="KW-1185">Reference proteome</keyword>
<dbReference type="OrthoDB" id="10394936at2759"/>
<sequence length="144" mass="16543">MEDLIQKNESLLPDKKDTFSYVHPNEKKLPHTSELHTEKQFPNNYSNHGEKNASNFTKIDDFQKLSQEVSMLKVFEDKVDGQFVDMKKFMRASFLKILEELMTQLIALEPEATHVTPIKQVCKKALGKYAQSPYTDLIDSCGTS</sequence>
<reference evidence="1 2" key="1">
    <citation type="submission" date="2020-09" db="EMBL/GenBank/DDBJ databases">
        <title>De no assembly of potato wild relative species, Solanum commersonii.</title>
        <authorList>
            <person name="Cho K."/>
        </authorList>
    </citation>
    <scope>NUCLEOTIDE SEQUENCE [LARGE SCALE GENOMIC DNA]</scope>
    <source>
        <strain evidence="1">LZ3.2</strain>
        <tissue evidence="1">Leaf</tissue>
    </source>
</reference>
<organism evidence="1 2">
    <name type="scientific">Solanum commersonii</name>
    <name type="common">Commerson's wild potato</name>
    <name type="synonym">Commerson's nightshade</name>
    <dbReference type="NCBI Taxonomy" id="4109"/>
    <lineage>
        <taxon>Eukaryota</taxon>
        <taxon>Viridiplantae</taxon>
        <taxon>Streptophyta</taxon>
        <taxon>Embryophyta</taxon>
        <taxon>Tracheophyta</taxon>
        <taxon>Spermatophyta</taxon>
        <taxon>Magnoliopsida</taxon>
        <taxon>eudicotyledons</taxon>
        <taxon>Gunneridae</taxon>
        <taxon>Pentapetalae</taxon>
        <taxon>asterids</taxon>
        <taxon>lamiids</taxon>
        <taxon>Solanales</taxon>
        <taxon>Solanaceae</taxon>
        <taxon>Solanoideae</taxon>
        <taxon>Solaneae</taxon>
        <taxon>Solanum</taxon>
    </lineage>
</organism>
<dbReference type="EMBL" id="JACXVP010000007">
    <property type="protein sequence ID" value="KAG5595520.1"/>
    <property type="molecule type" value="Genomic_DNA"/>
</dbReference>
<evidence type="ECO:0000313" key="2">
    <source>
        <dbReference type="Proteomes" id="UP000824120"/>
    </source>
</evidence>
<dbReference type="Proteomes" id="UP000824120">
    <property type="component" value="Chromosome 7"/>
</dbReference>
<name>A0A9J5Y7G8_SOLCO</name>
<gene>
    <name evidence="1" type="ORF">H5410_036752</name>
</gene>